<dbReference type="OrthoDB" id="9942608at2759"/>
<organism evidence="3 4">
    <name type="scientific">Thielaviopsis punctulata</name>
    <dbReference type="NCBI Taxonomy" id="72032"/>
    <lineage>
        <taxon>Eukaryota</taxon>
        <taxon>Fungi</taxon>
        <taxon>Dikarya</taxon>
        <taxon>Ascomycota</taxon>
        <taxon>Pezizomycotina</taxon>
        <taxon>Sordariomycetes</taxon>
        <taxon>Hypocreomycetidae</taxon>
        <taxon>Microascales</taxon>
        <taxon>Ceratocystidaceae</taxon>
        <taxon>Thielaviopsis</taxon>
    </lineage>
</organism>
<feature type="compositionally biased region" description="Gly residues" evidence="1">
    <location>
        <begin position="406"/>
        <end position="418"/>
    </location>
</feature>
<evidence type="ECO:0000313" key="4">
    <source>
        <dbReference type="Proteomes" id="UP000033483"/>
    </source>
</evidence>
<comment type="caution">
    <text evidence="3">The sequence shown here is derived from an EMBL/GenBank/DDBJ whole genome shotgun (WGS) entry which is preliminary data.</text>
</comment>
<name>A0A0F4Z897_9PEZI</name>
<feature type="compositionally biased region" description="Polar residues" evidence="1">
    <location>
        <begin position="213"/>
        <end position="225"/>
    </location>
</feature>
<feature type="compositionally biased region" description="Acidic residues" evidence="1">
    <location>
        <begin position="24"/>
        <end position="34"/>
    </location>
</feature>
<reference evidence="3 4" key="1">
    <citation type="submission" date="2015-03" db="EMBL/GenBank/DDBJ databases">
        <authorList>
            <person name="Radwan O."/>
            <person name="Al-Naeli F.A."/>
            <person name="Rendon G.A."/>
            <person name="Fields C."/>
        </authorList>
    </citation>
    <scope>NUCLEOTIDE SEQUENCE [LARGE SCALE GENOMIC DNA]</scope>
    <source>
        <strain evidence="3">CR-DP1</strain>
    </source>
</reference>
<dbReference type="Pfam" id="PF02845">
    <property type="entry name" value="CUE"/>
    <property type="match status" value="1"/>
</dbReference>
<dbReference type="Proteomes" id="UP000033483">
    <property type="component" value="Unassembled WGS sequence"/>
</dbReference>
<feature type="region of interest" description="Disordered" evidence="1">
    <location>
        <begin position="1"/>
        <end position="118"/>
    </location>
</feature>
<dbReference type="EMBL" id="LAEV01002292">
    <property type="protein sequence ID" value="KKA26093.1"/>
    <property type="molecule type" value="Genomic_DNA"/>
</dbReference>
<feature type="region of interest" description="Disordered" evidence="1">
    <location>
        <begin position="161"/>
        <end position="180"/>
    </location>
</feature>
<feature type="domain" description="CUE" evidence="2">
    <location>
        <begin position="115"/>
        <end position="156"/>
    </location>
</feature>
<dbReference type="SMART" id="SM00546">
    <property type="entry name" value="CUE"/>
    <property type="match status" value="1"/>
</dbReference>
<proteinExistence type="predicted"/>
<sequence length="499" mass="53298">MSAPNETVKSPVPESPTTVRPLEMDDDDLQDGVGEDLKSPTITATATATTTATAAPSAQKPTSLPSPLPSSPVPSGAPASVSSVSSPSPSITGPSTTAADQAPPSKPPRPMSEAQKNELLLREAFPTVDLPVIKAVLTASGGNVDRAFHALLQMTDPDAANDDVAEEEVAPPPQPPRPSGLRKYMTQLESDELYARQLAEQYDNAGAYESRTHSQNPSARGQSLKPNEMYDRDHSFIDDDLPVIKENLRKGFLETQTKVNSWISTMKKKLDEALDEEDDHAGSSSQPQRFGGIAYGRRPGQARRSGDYERYDADPQVITDDFAGMKLAADGTPIRDAGSRQSPAATSNVFRPPPPQKSPVGRKVAFREEIDEIDAYNSSPPRARMSKDGFTGTPLTSPSALTTSGNGSGNGGANGSGSGLSSPAIKTSKWQPLSPSEMTPVTENDPFTLGDSDDERDTHNGRKDSVIKMEDKEENDAERLRKATTEAMADSLVDEPKKA</sequence>
<keyword evidence="4" id="KW-1185">Reference proteome</keyword>
<dbReference type="GO" id="GO:0005737">
    <property type="term" value="C:cytoplasm"/>
    <property type="evidence" value="ECO:0007669"/>
    <property type="project" value="TreeGrafter"/>
</dbReference>
<gene>
    <name evidence="3" type="ORF">TD95_003540</name>
</gene>
<dbReference type="AlphaFoldDB" id="A0A0F4Z897"/>
<feature type="compositionally biased region" description="Low complexity" evidence="1">
    <location>
        <begin position="43"/>
        <end position="63"/>
    </location>
</feature>
<feature type="region of interest" description="Disordered" evidence="1">
    <location>
        <begin position="329"/>
        <end position="499"/>
    </location>
</feature>
<dbReference type="GO" id="GO:0006511">
    <property type="term" value="P:ubiquitin-dependent protein catabolic process"/>
    <property type="evidence" value="ECO:0007669"/>
    <property type="project" value="TreeGrafter"/>
</dbReference>
<dbReference type="InterPro" id="IPR009060">
    <property type="entry name" value="UBA-like_sf"/>
</dbReference>
<evidence type="ECO:0000313" key="3">
    <source>
        <dbReference type="EMBL" id="KKA26093.1"/>
    </source>
</evidence>
<feature type="compositionally biased region" description="Polar residues" evidence="1">
    <location>
        <begin position="424"/>
        <end position="442"/>
    </location>
</feature>
<accession>A0A0F4Z897</accession>
<dbReference type="Gene3D" id="1.10.8.10">
    <property type="entry name" value="DNA helicase RuvA subunit, C-terminal domain"/>
    <property type="match status" value="1"/>
</dbReference>
<feature type="region of interest" description="Disordered" evidence="1">
    <location>
        <begin position="207"/>
        <end position="232"/>
    </location>
</feature>
<dbReference type="PANTHER" id="PTHR16461">
    <property type="entry name" value="TOLL-INTERACTING PROTEIN"/>
    <property type="match status" value="1"/>
</dbReference>
<dbReference type="InterPro" id="IPR003892">
    <property type="entry name" value="CUE"/>
</dbReference>
<feature type="compositionally biased region" description="Basic and acidic residues" evidence="1">
    <location>
        <begin position="456"/>
        <end position="484"/>
    </location>
</feature>
<feature type="compositionally biased region" description="Basic and acidic residues" evidence="1">
    <location>
        <begin position="304"/>
        <end position="313"/>
    </location>
</feature>
<feature type="compositionally biased region" description="Polar residues" evidence="1">
    <location>
        <begin position="339"/>
        <end position="349"/>
    </location>
</feature>
<dbReference type="SUPFAM" id="SSF46934">
    <property type="entry name" value="UBA-like"/>
    <property type="match status" value="1"/>
</dbReference>
<dbReference type="PROSITE" id="PS51140">
    <property type="entry name" value="CUE"/>
    <property type="match status" value="1"/>
</dbReference>
<dbReference type="PANTHER" id="PTHR16461:SF5">
    <property type="entry name" value="TOLL-INTERACTING PROTEIN"/>
    <property type="match status" value="1"/>
</dbReference>
<feature type="region of interest" description="Disordered" evidence="1">
    <location>
        <begin position="273"/>
        <end position="315"/>
    </location>
</feature>
<feature type="compositionally biased region" description="Low complexity" evidence="1">
    <location>
        <begin position="391"/>
        <end position="405"/>
    </location>
</feature>
<protein>
    <recommendedName>
        <fullName evidence="2">CUE domain-containing protein</fullName>
    </recommendedName>
</protein>
<dbReference type="FunFam" id="1.10.8.10:FF:000064">
    <property type="entry name" value="Similar to CUE domain-containing protein"/>
    <property type="match status" value="1"/>
</dbReference>
<dbReference type="GO" id="GO:0031624">
    <property type="term" value="F:ubiquitin conjugating enzyme binding"/>
    <property type="evidence" value="ECO:0007669"/>
    <property type="project" value="TreeGrafter"/>
</dbReference>
<evidence type="ECO:0000259" key="2">
    <source>
        <dbReference type="PROSITE" id="PS51140"/>
    </source>
</evidence>
<dbReference type="GO" id="GO:0043130">
    <property type="term" value="F:ubiquitin binding"/>
    <property type="evidence" value="ECO:0007669"/>
    <property type="project" value="InterPro"/>
</dbReference>
<feature type="compositionally biased region" description="Low complexity" evidence="1">
    <location>
        <begin position="73"/>
        <end position="99"/>
    </location>
</feature>
<evidence type="ECO:0000256" key="1">
    <source>
        <dbReference type="SAM" id="MobiDB-lite"/>
    </source>
</evidence>